<dbReference type="Proteomes" id="UP000626092">
    <property type="component" value="Unassembled WGS sequence"/>
</dbReference>
<dbReference type="EMBL" id="WJXA01000004">
    <property type="protein sequence ID" value="KAF7144426.1"/>
    <property type="molecule type" value="Genomic_DNA"/>
</dbReference>
<evidence type="ECO:0000313" key="2">
    <source>
        <dbReference type="Proteomes" id="UP000626092"/>
    </source>
</evidence>
<proteinExistence type="predicted"/>
<dbReference type="AlphaFoldDB" id="A0A834GXG0"/>
<name>A0A834GXG0_RHOSS</name>
<evidence type="ECO:0000313" key="1">
    <source>
        <dbReference type="EMBL" id="KAF7144426.1"/>
    </source>
</evidence>
<comment type="caution">
    <text evidence="1">The sequence shown here is derived from an EMBL/GenBank/DDBJ whole genome shotgun (WGS) entry which is preliminary data.</text>
</comment>
<gene>
    <name evidence="1" type="ORF">RHSIM_Rhsim04G0041500</name>
</gene>
<reference evidence="1" key="1">
    <citation type="submission" date="2019-11" db="EMBL/GenBank/DDBJ databases">
        <authorList>
            <person name="Liu Y."/>
            <person name="Hou J."/>
            <person name="Li T.-Q."/>
            <person name="Guan C.-H."/>
            <person name="Wu X."/>
            <person name="Wu H.-Z."/>
            <person name="Ling F."/>
            <person name="Zhang R."/>
            <person name="Shi X.-G."/>
            <person name="Ren J.-P."/>
            <person name="Chen E.-F."/>
            <person name="Sun J.-M."/>
        </authorList>
    </citation>
    <scope>NUCLEOTIDE SEQUENCE</scope>
    <source>
        <strain evidence="1">Adult_tree_wgs_1</strain>
        <tissue evidence="1">Leaves</tissue>
    </source>
</reference>
<accession>A0A834GXG0</accession>
<dbReference type="OrthoDB" id="10379920at2759"/>
<sequence length="101" mass="11676">MKFFKILEDLTSLLRGTEQDTLITMFRNVDQHDNKVSTLKAEIPKDIDHLMEKAFQSKLHEAKGEFPKEIQHVIEKAFQTKVKRSQMGVTNCNVDEKNQSG</sequence>
<protein>
    <submittedName>
        <fullName evidence="1">Uncharacterized protein</fullName>
    </submittedName>
</protein>
<keyword evidence="2" id="KW-1185">Reference proteome</keyword>
<organism evidence="1 2">
    <name type="scientific">Rhododendron simsii</name>
    <name type="common">Sims's rhododendron</name>
    <dbReference type="NCBI Taxonomy" id="118357"/>
    <lineage>
        <taxon>Eukaryota</taxon>
        <taxon>Viridiplantae</taxon>
        <taxon>Streptophyta</taxon>
        <taxon>Embryophyta</taxon>
        <taxon>Tracheophyta</taxon>
        <taxon>Spermatophyta</taxon>
        <taxon>Magnoliopsida</taxon>
        <taxon>eudicotyledons</taxon>
        <taxon>Gunneridae</taxon>
        <taxon>Pentapetalae</taxon>
        <taxon>asterids</taxon>
        <taxon>Ericales</taxon>
        <taxon>Ericaceae</taxon>
        <taxon>Ericoideae</taxon>
        <taxon>Rhodoreae</taxon>
        <taxon>Rhododendron</taxon>
    </lineage>
</organism>